<dbReference type="InterPro" id="IPR005149">
    <property type="entry name" value="Tscrpt_reg_PadR_N"/>
</dbReference>
<dbReference type="RefSeq" id="WP_379873522.1">
    <property type="nucleotide sequence ID" value="NZ_JBHTBH010000014.1"/>
</dbReference>
<feature type="domain" description="GyrI-like small molecule binding" evidence="2">
    <location>
        <begin position="211"/>
        <end position="387"/>
    </location>
</feature>
<dbReference type="InterPro" id="IPR029442">
    <property type="entry name" value="GyrI-like"/>
</dbReference>
<evidence type="ECO:0000259" key="1">
    <source>
        <dbReference type="Pfam" id="PF03551"/>
    </source>
</evidence>
<dbReference type="InterPro" id="IPR036390">
    <property type="entry name" value="WH_DNA-bd_sf"/>
</dbReference>
<dbReference type="InterPro" id="IPR036388">
    <property type="entry name" value="WH-like_DNA-bd_sf"/>
</dbReference>
<accession>A0ABW2KNL9</accession>
<dbReference type="PANTHER" id="PTHR43252">
    <property type="entry name" value="TRANSCRIPTIONAL REGULATOR YQJI"/>
    <property type="match status" value="1"/>
</dbReference>
<evidence type="ECO:0000313" key="4">
    <source>
        <dbReference type="Proteomes" id="UP001596540"/>
    </source>
</evidence>
<evidence type="ECO:0000313" key="3">
    <source>
        <dbReference type="EMBL" id="MFC7330883.1"/>
    </source>
</evidence>
<keyword evidence="4" id="KW-1185">Reference proteome</keyword>
<dbReference type="SUPFAM" id="SSF46785">
    <property type="entry name" value="Winged helix' DNA-binding domain"/>
    <property type="match status" value="1"/>
</dbReference>
<dbReference type="EMBL" id="JBHTBH010000014">
    <property type="protein sequence ID" value="MFC7330883.1"/>
    <property type="molecule type" value="Genomic_DNA"/>
</dbReference>
<dbReference type="Gene3D" id="1.10.10.10">
    <property type="entry name" value="Winged helix-like DNA-binding domain superfamily/Winged helix DNA-binding domain"/>
    <property type="match status" value="1"/>
</dbReference>
<comment type="caution">
    <text evidence="3">The sequence shown here is derived from an EMBL/GenBank/DDBJ whole genome shotgun (WGS) entry which is preliminary data.</text>
</comment>
<dbReference type="Pfam" id="PF06445">
    <property type="entry name" value="GyrI-like"/>
    <property type="match status" value="1"/>
</dbReference>
<dbReference type="Gene3D" id="3.20.80.10">
    <property type="entry name" value="Regulatory factor, effector binding domain"/>
    <property type="match status" value="1"/>
</dbReference>
<dbReference type="Pfam" id="PF03551">
    <property type="entry name" value="PadR"/>
    <property type="match status" value="1"/>
</dbReference>
<reference evidence="4" key="1">
    <citation type="journal article" date="2019" name="Int. J. Syst. Evol. Microbiol.">
        <title>The Global Catalogue of Microorganisms (GCM) 10K type strain sequencing project: providing services to taxonomists for standard genome sequencing and annotation.</title>
        <authorList>
            <consortium name="The Broad Institute Genomics Platform"/>
            <consortium name="The Broad Institute Genome Sequencing Center for Infectious Disease"/>
            <person name="Wu L."/>
            <person name="Ma J."/>
        </authorList>
    </citation>
    <scope>NUCLEOTIDE SEQUENCE [LARGE SCALE GENOMIC DNA]</scope>
    <source>
        <strain evidence="4">CGMCC 4.7382</strain>
    </source>
</reference>
<gene>
    <name evidence="3" type="ORF">ACFQRF_24415</name>
</gene>
<dbReference type="Proteomes" id="UP001596540">
    <property type="component" value="Unassembled WGS sequence"/>
</dbReference>
<dbReference type="SUPFAM" id="SSF55136">
    <property type="entry name" value="Probable bacterial effector-binding domain"/>
    <property type="match status" value="1"/>
</dbReference>
<feature type="domain" description="Transcription regulator PadR N-terminal" evidence="1">
    <location>
        <begin position="12"/>
        <end position="87"/>
    </location>
</feature>
<name>A0ABW2KNL9_9ACTN</name>
<proteinExistence type="predicted"/>
<sequence length="393" mass="43672">MPADLTPAELTLLGLLTERPRHGYELEEVITDRGMREWTEIGFSSIYYLLGRLDKRGLIAQVAAPPGTRGRARKVYAATAEGRRVCAESAEAAIAEPRPVFPAVLVGLANQPAVPPERLRAALDRRAAALEERATALRRAAYRDRHAPAFVQAIFDYSLRQLDAERAWLAAYRASLPDAPDPEESEPAMTPYDVKRAHRDLYAPKNTTWALVDVPEQRFIAVDGSGDPNTSHTYTRAVEALYSTAYAIKFAGKRAGRDLVVAPLEGLWWADDWAAFTVRAKETWRWTMMISQPGWVTEETVEEAKQAVSAKGRPTDVSGVHLKTLHEGRCAQVLHVGPYDDEAALLAELHHEYLDANGLTYSGLHHEIYLSDPRRTAPAKLRTILRQPVRPAG</sequence>
<dbReference type="PANTHER" id="PTHR43252:SF7">
    <property type="entry name" value="TRANSCRIPTIONAL REGULATOR YQJI"/>
    <property type="match status" value="1"/>
</dbReference>
<dbReference type="InterPro" id="IPR011256">
    <property type="entry name" value="Reg_factor_effector_dom_sf"/>
</dbReference>
<evidence type="ECO:0000259" key="2">
    <source>
        <dbReference type="Pfam" id="PF06445"/>
    </source>
</evidence>
<protein>
    <submittedName>
        <fullName evidence="3">GyrI-like domain-containing protein</fullName>
    </submittedName>
</protein>
<organism evidence="3 4">
    <name type="scientific">Marinactinospora rubrisoli</name>
    <dbReference type="NCBI Taxonomy" id="2715399"/>
    <lineage>
        <taxon>Bacteria</taxon>
        <taxon>Bacillati</taxon>
        <taxon>Actinomycetota</taxon>
        <taxon>Actinomycetes</taxon>
        <taxon>Streptosporangiales</taxon>
        <taxon>Nocardiopsidaceae</taxon>
        <taxon>Marinactinospora</taxon>
    </lineage>
</organism>